<keyword evidence="1" id="KW-1003">Cell membrane</keyword>
<gene>
    <name evidence="7" type="ORF">HJ583_006480</name>
</gene>
<evidence type="ECO:0000256" key="1">
    <source>
        <dbReference type="ARBA" id="ARBA00022475"/>
    </source>
</evidence>
<accession>A0ABX2IE73</accession>
<dbReference type="Pfam" id="PF06305">
    <property type="entry name" value="LapA_dom"/>
    <property type="match status" value="1"/>
</dbReference>
<sequence length="94" mass="10370">MKIFSLLLRAFVFLLLLGFAIKNDGLVTVRAYFDTSWQMPLVLLILAMFALGMLAGVLAMLASSLGPRRELERLRKLLPSSSTRSPVQSDDADA</sequence>
<reference evidence="7 8" key="1">
    <citation type="submission" date="2020-06" db="EMBL/GenBank/DDBJ databases">
        <title>Draft genome of Uliginosibacterium sp. IMCC34675.</title>
        <authorList>
            <person name="Song J."/>
        </authorList>
    </citation>
    <scope>NUCLEOTIDE SEQUENCE [LARGE SCALE GENOMIC DNA]</scope>
    <source>
        <strain evidence="7 8">IMCC34675</strain>
    </source>
</reference>
<evidence type="ECO:0000259" key="6">
    <source>
        <dbReference type="Pfam" id="PF06305"/>
    </source>
</evidence>
<evidence type="ECO:0000256" key="3">
    <source>
        <dbReference type="ARBA" id="ARBA00022989"/>
    </source>
</evidence>
<keyword evidence="2 5" id="KW-0812">Transmembrane</keyword>
<evidence type="ECO:0000313" key="8">
    <source>
        <dbReference type="Proteomes" id="UP000778523"/>
    </source>
</evidence>
<dbReference type="EMBL" id="JABCSC020000001">
    <property type="protein sequence ID" value="NSL54662.1"/>
    <property type="molecule type" value="Genomic_DNA"/>
</dbReference>
<dbReference type="RefSeq" id="WP_170021127.1">
    <property type="nucleotide sequence ID" value="NZ_JABCSC020000001.1"/>
</dbReference>
<evidence type="ECO:0000256" key="4">
    <source>
        <dbReference type="ARBA" id="ARBA00023136"/>
    </source>
</evidence>
<evidence type="ECO:0000256" key="5">
    <source>
        <dbReference type="SAM" id="Phobius"/>
    </source>
</evidence>
<name>A0ABX2IE73_9RHOO</name>
<evidence type="ECO:0000256" key="2">
    <source>
        <dbReference type="ARBA" id="ARBA00022692"/>
    </source>
</evidence>
<feature type="transmembrane region" description="Helical" evidence="5">
    <location>
        <begin position="44"/>
        <end position="66"/>
    </location>
</feature>
<evidence type="ECO:0000313" key="7">
    <source>
        <dbReference type="EMBL" id="NSL54662.1"/>
    </source>
</evidence>
<protein>
    <submittedName>
        <fullName evidence="7">LapA family protein</fullName>
    </submittedName>
</protein>
<feature type="domain" description="Lipopolysaccharide assembly protein A" evidence="6">
    <location>
        <begin position="22"/>
        <end position="76"/>
    </location>
</feature>
<keyword evidence="8" id="KW-1185">Reference proteome</keyword>
<dbReference type="Proteomes" id="UP000778523">
    <property type="component" value="Unassembled WGS sequence"/>
</dbReference>
<dbReference type="InterPro" id="IPR010445">
    <property type="entry name" value="LapA_dom"/>
</dbReference>
<organism evidence="7 8">
    <name type="scientific">Uliginosibacterium aquaticum</name>
    <dbReference type="NCBI Taxonomy" id="2731212"/>
    <lineage>
        <taxon>Bacteria</taxon>
        <taxon>Pseudomonadati</taxon>
        <taxon>Pseudomonadota</taxon>
        <taxon>Betaproteobacteria</taxon>
        <taxon>Rhodocyclales</taxon>
        <taxon>Zoogloeaceae</taxon>
        <taxon>Uliginosibacterium</taxon>
    </lineage>
</organism>
<keyword evidence="3 5" id="KW-1133">Transmembrane helix</keyword>
<comment type="caution">
    <text evidence="7">The sequence shown here is derived from an EMBL/GenBank/DDBJ whole genome shotgun (WGS) entry which is preliminary data.</text>
</comment>
<proteinExistence type="predicted"/>
<keyword evidence="4 5" id="KW-0472">Membrane</keyword>